<evidence type="ECO:0000256" key="6">
    <source>
        <dbReference type="ARBA" id="ARBA00031849"/>
    </source>
</evidence>
<name>A0ABR4G1M2_9EURO</name>
<dbReference type="PANTHER" id="PTHR36091">
    <property type="entry name" value="ALTERED INHERITANCE OF MITOCHONDRIA PROTEIN 9, MITOCHONDRIAL"/>
    <property type="match status" value="1"/>
</dbReference>
<protein>
    <recommendedName>
        <fullName evidence="3">Altered inheritance of mitochondria protein 9, mitochondrial</fullName>
    </recommendedName>
    <alternativeName>
        <fullName evidence="6">Found in mitochondrial proteome protein 29</fullName>
    </alternativeName>
</protein>
<evidence type="ECO:0000256" key="3">
    <source>
        <dbReference type="ARBA" id="ARBA00016197"/>
    </source>
</evidence>
<accession>A0ABR4G1M2</accession>
<keyword evidence="5" id="KW-0496">Mitochondrion</keyword>
<dbReference type="InterPro" id="IPR051035">
    <property type="entry name" value="Mito_inheritance_9"/>
</dbReference>
<evidence type="ECO:0000256" key="2">
    <source>
        <dbReference type="ARBA" id="ARBA00005543"/>
    </source>
</evidence>
<dbReference type="PANTHER" id="PTHR36091:SF1">
    <property type="entry name" value="ALTERED INHERITANCE OF MITOCHONDRIA PROTEIN 9, MITOCHONDRIAL"/>
    <property type="match status" value="1"/>
</dbReference>
<comment type="subcellular location">
    <subcellularLocation>
        <location evidence="1">Mitochondrion</location>
    </subcellularLocation>
</comment>
<gene>
    <name evidence="7" type="ORF">BJX66DRAFT_352413</name>
</gene>
<dbReference type="Proteomes" id="UP001610563">
    <property type="component" value="Unassembled WGS sequence"/>
</dbReference>
<dbReference type="EMBL" id="JBFTWV010000070">
    <property type="protein sequence ID" value="KAL2789043.1"/>
    <property type="molecule type" value="Genomic_DNA"/>
</dbReference>
<comment type="similarity">
    <text evidence="2">Belongs to the AIM9 family.</text>
</comment>
<evidence type="ECO:0000313" key="7">
    <source>
        <dbReference type="EMBL" id="KAL2789043.1"/>
    </source>
</evidence>
<comment type="caution">
    <text evidence="7">The sequence shown here is derived from an EMBL/GenBank/DDBJ whole genome shotgun (WGS) entry which is preliminary data.</text>
</comment>
<dbReference type="SUPFAM" id="SSF56112">
    <property type="entry name" value="Protein kinase-like (PK-like)"/>
    <property type="match status" value="1"/>
</dbReference>
<sequence length="410" mass="46230">MLTSLRIFRKLRRSQPVAHMSIMCRGKPINRKNLFKYTNGRFLANEEHQLARHYRKFNLDALCDIAASAGGNTSRIAAIEKFEGGFSKALLMTKEDGSELVAKIPLHIAGQAILTTASEVGTLEYIRRYTSIPVPRVFSWSTDESNPVGAEYIIMEKAPGVSEKLDLIELLAQLEGQLSAISFPAYGGLYLRAVADRLRHHDLDASLDEQQSLCIGPSPDRSIGVDAVAGTFSEDDSIDNGPHFDTLDEDEKALARRRYEQALGAKAYEIRTFLDNRPAHNAMADAPRLFRDLFIRAGEVSTTGITPLRESLLEMSQHWSDLGFPSDCPYAFSPEELAAHRRDFANYEERDCIRRSVKEVLGTDDEGWIAPQRDFEVMRGVNKELFETCIEQWEGVPEDDVRRMWPFPVE</sequence>
<proteinExistence type="inferred from homology"/>
<reference evidence="7 8" key="1">
    <citation type="submission" date="2024-07" db="EMBL/GenBank/DDBJ databases">
        <title>Section-level genome sequencing and comparative genomics of Aspergillus sections Usti and Cavernicolus.</title>
        <authorList>
            <consortium name="Lawrence Berkeley National Laboratory"/>
            <person name="Nybo J.L."/>
            <person name="Vesth T.C."/>
            <person name="Theobald S."/>
            <person name="Frisvad J.C."/>
            <person name="Larsen T.O."/>
            <person name="Kjaerboelling I."/>
            <person name="Rothschild-Mancinelli K."/>
            <person name="Lyhne E.K."/>
            <person name="Kogle M.E."/>
            <person name="Barry K."/>
            <person name="Clum A."/>
            <person name="Na H."/>
            <person name="Ledsgaard L."/>
            <person name="Lin J."/>
            <person name="Lipzen A."/>
            <person name="Kuo A."/>
            <person name="Riley R."/>
            <person name="Mondo S."/>
            <person name="Labutti K."/>
            <person name="Haridas S."/>
            <person name="Pangalinan J."/>
            <person name="Salamov A.A."/>
            <person name="Simmons B.A."/>
            <person name="Magnuson J.K."/>
            <person name="Chen J."/>
            <person name="Drula E."/>
            <person name="Henrissat B."/>
            <person name="Wiebenga A."/>
            <person name="Lubbers R.J."/>
            <person name="Gomes A.C."/>
            <person name="Makela M.R."/>
            <person name="Stajich J."/>
            <person name="Grigoriev I.V."/>
            <person name="Mortensen U.H."/>
            <person name="De Vries R.P."/>
            <person name="Baker S.E."/>
            <person name="Andersen M.R."/>
        </authorList>
    </citation>
    <scope>NUCLEOTIDE SEQUENCE [LARGE SCALE GENOMIC DNA]</scope>
    <source>
        <strain evidence="7 8">CBS 209.92</strain>
    </source>
</reference>
<keyword evidence="4" id="KW-0809">Transit peptide</keyword>
<keyword evidence="8" id="KW-1185">Reference proteome</keyword>
<evidence type="ECO:0000256" key="4">
    <source>
        <dbReference type="ARBA" id="ARBA00022946"/>
    </source>
</evidence>
<evidence type="ECO:0000313" key="8">
    <source>
        <dbReference type="Proteomes" id="UP001610563"/>
    </source>
</evidence>
<evidence type="ECO:0000256" key="1">
    <source>
        <dbReference type="ARBA" id="ARBA00004173"/>
    </source>
</evidence>
<dbReference type="Gene3D" id="3.30.200.20">
    <property type="entry name" value="Phosphorylase Kinase, domain 1"/>
    <property type="match status" value="1"/>
</dbReference>
<organism evidence="7 8">
    <name type="scientific">Aspergillus keveii</name>
    <dbReference type="NCBI Taxonomy" id="714993"/>
    <lineage>
        <taxon>Eukaryota</taxon>
        <taxon>Fungi</taxon>
        <taxon>Dikarya</taxon>
        <taxon>Ascomycota</taxon>
        <taxon>Pezizomycotina</taxon>
        <taxon>Eurotiomycetes</taxon>
        <taxon>Eurotiomycetidae</taxon>
        <taxon>Eurotiales</taxon>
        <taxon>Aspergillaceae</taxon>
        <taxon>Aspergillus</taxon>
        <taxon>Aspergillus subgen. Nidulantes</taxon>
    </lineage>
</organism>
<dbReference type="InterPro" id="IPR011009">
    <property type="entry name" value="Kinase-like_dom_sf"/>
</dbReference>
<evidence type="ECO:0000256" key="5">
    <source>
        <dbReference type="ARBA" id="ARBA00023128"/>
    </source>
</evidence>